<evidence type="ECO:0000256" key="2">
    <source>
        <dbReference type="ARBA" id="ARBA00012438"/>
    </source>
</evidence>
<dbReference type="SUPFAM" id="SSF55785">
    <property type="entry name" value="PYP-like sensor domain (PAS domain)"/>
    <property type="match status" value="3"/>
</dbReference>
<gene>
    <name evidence="9" type="ordered locus">STAUR_4649</name>
</gene>
<protein>
    <recommendedName>
        <fullName evidence="2">histidine kinase</fullName>
        <ecNumber evidence="2">2.7.13.3</ecNumber>
    </recommendedName>
</protein>
<evidence type="ECO:0000259" key="8">
    <source>
        <dbReference type="PROSITE" id="PS50113"/>
    </source>
</evidence>
<dbReference type="InterPro" id="IPR000014">
    <property type="entry name" value="PAS"/>
</dbReference>
<dbReference type="SUPFAM" id="SSF55874">
    <property type="entry name" value="ATPase domain of HSP90 chaperone/DNA topoisomerase II/histidine kinase"/>
    <property type="match status" value="1"/>
</dbReference>
<dbReference type="GO" id="GO:0000155">
    <property type="term" value="F:phosphorelay sensor kinase activity"/>
    <property type="evidence" value="ECO:0007669"/>
    <property type="project" value="InterPro"/>
</dbReference>
<proteinExistence type="predicted"/>
<dbReference type="SMART" id="SM00387">
    <property type="entry name" value="HATPase_c"/>
    <property type="match status" value="1"/>
</dbReference>
<evidence type="ECO:0000256" key="1">
    <source>
        <dbReference type="ARBA" id="ARBA00000085"/>
    </source>
</evidence>
<dbReference type="CDD" id="cd00082">
    <property type="entry name" value="HisKA"/>
    <property type="match status" value="1"/>
</dbReference>
<evidence type="ECO:0000256" key="4">
    <source>
        <dbReference type="SAM" id="Coils"/>
    </source>
</evidence>
<feature type="domain" description="Histidine kinase" evidence="6">
    <location>
        <begin position="640"/>
        <end position="889"/>
    </location>
</feature>
<dbReference type="InterPro" id="IPR004358">
    <property type="entry name" value="Sig_transdc_His_kin-like_C"/>
</dbReference>
<keyword evidence="4" id="KW-0175">Coiled coil</keyword>
<dbReference type="EC" id="2.7.13.3" evidence="2"/>
<dbReference type="NCBIfam" id="TIGR00229">
    <property type="entry name" value="sensory_box"/>
    <property type="match status" value="2"/>
</dbReference>
<dbReference type="InterPro" id="IPR036890">
    <property type="entry name" value="HATPase_C_sf"/>
</dbReference>
<dbReference type="EMBL" id="CP002271">
    <property type="protein sequence ID" value="ADO72429.1"/>
    <property type="molecule type" value="Genomic_DNA"/>
</dbReference>
<evidence type="ECO:0000256" key="5">
    <source>
        <dbReference type="SAM" id="MobiDB-lite"/>
    </source>
</evidence>
<evidence type="ECO:0000259" key="6">
    <source>
        <dbReference type="PROSITE" id="PS50109"/>
    </source>
</evidence>
<dbReference type="STRING" id="378806.STAUR_4649"/>
<dbReference type="Pfam" id="PF13185">
    <property type="entry name" value="GAF_2"/>
    <property type="match status" value="1"/>
</dbReference>
<feature type="domain" description="PAC" evidence="8">
    <location>
        <begin position="433"/>
        <end position="486"/>
    </location>
</feature>
<dbReference type="AlphaFoldDB" id="E3FYW6"/>
<dbReference type="InterPro" id="IPR036097">
    <property type="entry name" value="HisK_dim/P_sf"/>
</dbReference>
<feature type="compositionally biased region" description="Basic residues" evidence="5">
    <location>
        <begin position="1"/>
        <end position="26"/>
    </location>
</feature>
<dbReference type="eggNOG" id="COG4191">
    <property type="taxonomic scope" value="Bacteria"/>
</dbReference>
<sequence>MSKKKQPQRKTSPARKKGASSRRASPRKTTPSLPDRLAATQRMLQALTQAHAEFIVWGEHRALLQRLLALALELTQSDLGFIGEMVSAPDSAPALRPHAIFPLDWSEALRGYTVSKRPAAGGQRATVTLFDAVLGAEEPLWLKAPARILVEGNPAANLPDLNHFLVLPFAVADKPVGRVVLTNRPGGYDATLIEFLQPLLTTCGTLLHAWRNDEHHRRAEQTLQAQQQQMKKLALVAARTHNAVIITDAAGVIEWVNEGFTRITGYTAEEALHRRPHELLYGPGTDPAVISAIHQAIQRGEGATFEMLNYRKDGEPFWNHSDIQPVRDEHGRLVQFVSIESDVTARRNLEHQVAQSAERLQLALESTEDGLWDLDLLTGKLTVSPRWLDMLGHEEGLGETSYRYWREKICHPEDLPEAERRMSRHLQGHTPMYEFEHRLQLRSGAEMWVLSRGKVVSRNEQGRPLRVVGTNSNITSRKQAEERIRAFIRAIPDAIFRMKTDGTFVDFKPSVNVNDRPALPPAEFLGRKIYDLPVLEILFQPTRNAIQQLLQGSPVEIYEYPVETPGGVVHYESRLVYSGADEVMSIVRNITERKVTEENQRRQAERLAAQVSQVTQELEARQAQLIQSEKLASLGQMAASIAHELNNPVGYVSSNVSTLATYASLSRRLLEIALRVEKALGAQPPAPVAALLEEAITLREQEHLDEHLSDLDEVLADTREGLARIREFVLNLKTFVREESDVPQLADINKGLRMTLRMLRHEFRDRCEVICDFAPLPLLRCFPTQLNQVFMNLLLNAAQAIEQRGQIYVTAQQEETDVVVRIRDTGRGMDAKTRARIFTPFFTTKPAGQGTGLGLTICDTIIRRHQGRIEVQSEPGQGTTFTVRLPLFDDDDDDEGPFH</sequence>
<keyword evidence="3" id="KW-0597">Phosphoprotein</keyword>
<feature type="region of interest" description="Disordered" evidence="5">
    <location>
        <begin position="1"/>
        <end position="36"/>
    </location>
</feature>
<evidence type="ECO:0000313" key="9">
    <source>
        <dbReference type="EMBL" id="ADO72429.1"/>
    </source>
</evidence>
<dbReference type="PANTHER" id="PTHR43065">
    <property type="entry name" value="SENSOR HISTIDINE KINASE"/>
    <property type="match status" value="1"/>
</dbReference>
<dbReference type="SMART" id="SM00091">
    <property type="entry name" value="PAS"/>
    <property type="match status" value="3"/>
</dbReference>
<dbReference type="PROSITE" id="PS50109">
    <property type="entry name" value="HIS_KIN"/>
    <property type="match status" value="1"/>
</dbReference>
<dbReference type="Gene3D" id="1.10.287.130">
    <property type="match status" value="1"/>
</dbReference>
<evidence type="ECO:0000313" key="10">
    <source>
        <dbReference type="Proteomes" id="UP000001351"/>
    </source>
</evidence>
<dbReference type="PROSITE" id="PS50112">
    <property type="entry name" value="PAS"/>
    <property type="match status" value="1"/>
</dbReference>
<dbReference type="PROSITE" id="PS50113">
    <property type="entry name" value="PAC"/>
    <property type="match status" value="2"/>
</dbReference>
<dbReference type="HOGENOM" id="CLU_322073_0_0_7"/>
<dbReference type="Pfam" id="PF08447">
    <property type="entry name" value="PAS_3"/>
    <property type="match status" value="1"/>
</dbReference>
<dbReference type="KEGG" id="sur:STAUR_4649"/>
<evidence type="ECO:0000256" key="3">
    <source>
        <dbReference type="ARBA" id="ARBA00022553"/>
    </source>
</evidence>
<dbReference type="Pfam" id="PF02518">
    <property type="entry name" value="HATPase_c"/>
    <property type="match status" value="1"/>
</dbReference>
<dbReference type="InterPro" id="IPR003018">
    <property type="entry name" value="GAF"/>
</dbReference>
<dbReference type="Gene3D" id="3.30.450.20">
    <property type="entry name" value="PAS domain"/>
    <property type="match status" value="3"/>
</dbReference>
<dbReference type="InterPro" id="IPR035965">
    <property type="entry name" value="PAS-like_dom_sf"/>
</dbReference>
<dbReference type="eggNOG" id="COG3829">
    <property type="taxonomic scope" value="Bacteria"/>
</dbReference>
<feature type="coiled-coil region" evidence="4">
    <location>
        <begin position="587"/>
        <end position="624"/>
    </location>
</feature>
<dbReference type="Pfam" id="PF13426">
    <property type="entry name" value="PAS_9"/>
    <property type="match status" value="1"/>
</dbReference>
<dbReference type="InterPro" id="IPR001610">
    <property type="entry name" value="PAC"/>
</dbReference>
<feature type="domain" description="PAC" evidence="8">
    <location>
        <begin position="303"/>
        <end position="355"/>
    </location>
</feature>
<name>E3FYW6_STIAD</name>
<feature type="domain" description="PAS" evidence="7">
    <location>
        <begin position="229"/>
        <end position="300"/>
    </location>
</feature>
<dbReference type="PANTHER" id="PTHR43065:SF50">
    <property type="entry name" value="HISTIDINE KINASE"/>
    <property type="match status" value="1"/>
</dbReference>
<dbReference type="Gene3D" id="3.30.565.10">
    <property type="entry name" value="Histidine kinase-like ATPase, C-terminal domain"/>
    <property type="match status" value="1"/>
</dbReference>
<dbReference type="PRINTS" id="PR00344">
    <property type="entry name" value="BCTRLSENSOR"/>
</dbReference>
<dbReference type="InterPro" id="IPR003594">
    <property type="entry name" value="HATPase_dom"/>
</dbReference>
<dbReference type="InterPro" id="IPR013655">
    <property type="entry name" value="PAS_fold_3"/>
</dbReference>
<dbReference type="Proteomes" id="UP000001351">
    <property type="component" value="Chromosome"/>
</dbReference>
<dbReference type="InterPro" id="IPR005467">
    <property type="entry name" value="His_kinase_dom"/>
</dbReference>
<accession>E3FYW6</accession>
<comment type="catalytic activity">
    <reaction evidence="1">
        <text>ATP + protein L-histidine = ADP + protein N-phospho-L-histidine.</text>
        <dbReference type="EC" id="2.7.13.3"/>
    </reaction>
</comment>
<dbReference type="InterPro" id="IPR000700">
    <property type="entry name" value="PAS-assoc_C"/>
</dbReference>
<reference evidence="9 10" key="1">
    <citation type="journal article" date="2011" name="Mol. Biol. Evol.">
        <title>Comparative genomic analysis of fruiting body formation in Myxococcales.</title>
        <authorList>
            <person name="Huntley S."/>
            <person name="Hamann N."/>
            <person name="Wegener-Feldbrugge S."/>
            <person name="Treuner-Lange A."/>
            <person name="Kube M."/>
            <person name="Reinhardt R."/>
            <person name="Klages S."/>
            <person name="Muller R."/>
            <person name="Ronning C.M."/>
            <person name="Nierman W.C."/>
            <person name="Sogaard-Andersen L."/>
        </authorList>
    </citation>
    <scope>NUCLEOTIDE SEQUENCE [LARGE SCALE GENOMIC DNA]</scope>
    <source>
        <strain evidence="9 10">DW4/3-1</strain>
    </source>
</reference>
<dbReference type="InterPro" id="IPR003661">
    <property type="entry name" value="HisK_dim/P_dom"/>
</dbReference>
<dbReference type="SUPFAM" id="SSF47384">
    <property type="entry name" value="Homodimeric domain of signal transducing histidine kinase"/>
    <property type="match status" value="1"/>
</dbReference>
<organism evidence="9 10">
    <name type="scientific">Stigmatella aurantiaca (strain DW4/3-1)</name>
    <dbReference type="NCBI Taxonomy" id="378806"/>
    <lineage>
        <taxon>Bacteria</taxon>
        <taxon>Pseudomonadati</taxon>
        <taxon>Myxococcota</taxon>
        <taxon>Myxococcia</taxon>
        <taxon>Myxococcales</taxon>
        <taxon>Cystobacterineae</taxon>
        <taxon>Archangiaceae</taxon>
        <taxon>Stigmatella</taxon>
    </lineage>
</organism>
<evidence type="ECO:0000259" key="7">
    <source>
        <dbReference type="PROSITE" id="PS50112"/>
    </source>
</evidence>
<dbReference type="SMART" id="SM00086">
    <property type="entry name" value="PAC"/>
    <property type="match status" value="3"/>
</dbReference>
<keyword evidence="10" id="KW-1185">Reference proteome</keyword>
<dbReference type="CDD" id="cd00130">
    <property type="entry name" value="PAS"/>
    <property type="match status" value="2"/>
</dbReference>